<dbReference type="PANTHER" id="PTHR24416:SF600">
    <property type="entry name" value="PDGF- AND VEGF-RECEPTOR RELATED, ISOFORM J"/>
    <property type="match status" value="1"/>
</dbReference>
<dbReference type="GO" id="GO:0005886">
    <property type="term" value="C:plasma membrane"/>
    <property type="evidence" value="ECO:0007669"/>
    <property type="project" value="TreeGrafter"/>
</dbReference>
<dbReference type="SMART" id="SM00409">
    <property type="entry name" value="IG"/>
    <property type="match status" value="5"/>
</dbReference>
<keyword evidence="5" id="KW-1015">Disulfide bond</keyword>
<dbReference type="PROSITE" id="PS50835">
    <property type="entry name" value="IG_LIKE"/>
    <property type="match status" value="4"/>
</dbReference>
<dbReference type="PROSITE" id="PS00109">
    <property type="entry name" value="PROTEIN_KINASE_TYR"/>
    <property type="match status" value="1"/>
</dbReference>
<dbReference type="PROSITE" id="PS00107">
    <property type="entry name" value="PROTEIN_KINASE_ATP"/>
    <property type="match status" value="1"/>
</dbReference>
<evidence type="ECO:0000256" key="2">
    <source>
        <dbReference type="ARBA" id="ARBA00022692"/>
    </source>
</evidence>
<dbReference type="SMART" id="SM00408">
    <property type="entry name" value="IGc2"/>
    <property type="match status" value="4"/>
</dbReference>
<dbReference type="CDD" id="cd00096">
    <property type="entry name" value="Ig"/>
    <property type="match status" value="2"/>
</dbReference>
<dbReference type="SUPFAM" id="SSF56112">
    <property type="entry name" value="Protein kinase-like (PK-like)"/>
    <property type="match status" value="1"/>
</dbReference>
<dbReference type="FunFam" id="3.30.200.20:FF:000384">
    <property type="entry name" value="Receptor protein-tyrosine kinase"/>
    <property type="match status" value="1"/>
</dbReference>
<dbReference type="Pfam" id="PF07714">
    <property type="entry name" value="PK_Tyr_Ser-Thr"/>
    <property type="match status" value="1"/>
</dbReference>
<feature type="compositionally biased region" description="Polar residues" evidence="11">
    <location>
        <begin position="1765"/>
        <end position="1781"/>
    </location>
</feature>
<dbReference type="EMBL" id="JRES01001399">
    <property type="protein sequence ID" value="KNC23179.1"/>
    <property type="molecule type" value="Genomic_DNA"/>
</dbReference>
<dbReference type="InterPro" id="IPR050122">
    <property type="entry name" value="RTK"/>
</dbReference>
<keyword evidence="16" id="KW-1185">Reference proteome</keyword>
<dbReference type="SUPFAM" id="SSF48726">
    <property type="entry name" value="Immunoglobulin"/>
    <property type="match status" value="6"/>
</dbReference>
<evidence type="ECO:0000256" key="12">
    <source>
        <dbReference type="SAM" id="Phobius"/>
    </source>
</evidence>
<feature type="region of interest" description="Disordered" evidence="11">
    <location>
        <begin position="1352"/>
        <end position="1372"/>
    </location>
</feature>
<feature type="compositionally biased region" description="Polar residues" evidence="11">
    <location>
        <begin position="1645"/>
        <end position="1672"/>
    </location>
</feature>
<evidence type="ECO:0000256" key="9">
    <source>
        <dbReference type="ARBA" id="ARBA00051243"/>
    </source>
</evidence>
<keyword evidence="10" id="KW-0067">ATP-binding</keyword>
<dbReference type="GO" id="GO:0030154">
    <property type="term" value="P:cell differentiation"/>
    <property type="evidence" value="ECO:0007669"/>
    <property type="project" value="UniProtKB-ARBA"/>
</dbReference>
<comment type="subcellular location">
    <subcellularLocation>
        <location evidence="1">Membrane</location>
        <topology evidence="1">Single-pass membrane protein</topology>
    </subcellularLocation>
</comment>
<keyword evidence="4 12" id="KW-0472">Membrane</keyword>
<dbReference type="GO" id="GO:0005524">
    <property type="term" value="F:ATP binding"/>
    <property type="evidence" value="ECO:0007669"/>
    <property type="project" value="UniProtKB-UniRule"/>
</dbReference>
<evidence type="ECO:0000259" key="14">
    <source>
        <dbReference type="PROSITE" id="PS50835"/>
    </source>
</evidence>
<dbReference type="InterPro" id="IPR003599">
    <property type="entry name" value="Ig_sub"/>
</dbReference>
<dbReference type="GO" id="GO:0009653">
    <property type="term" value="P:anatomical structure morphogenesis"/>
    <property type="evidence" value="ECO:0007669"/>
    <property type="project" value="UniProtKB-ARBA"/>
</dbReference>
<feature type="transmembrane region" description="Helical" evidence="12">
    <location>
        <begin position="1065"/>
        <end position="1087"/>
    </location>
</feature>
<dbReference type="PROSITE" id="PS50011">
    <property type="entry name" value="PROTEIN_KINASE_DOM"/>
    <property type="match status" value="1"/>
</dbReference>
<dbReference type="Gene3D" id="1.10.510.10">
    <property type="entry name" value="Transferase(Phosphotransferase) domain 1"/>
    <property type="match status" value="1"/>
</dbReference>
<feature type="domain" description="Ig-like" evidence="14">
    <location>
        <begin position="55"/>
        <end position="145"/>
    </location>
</feature>
<dbReference type="Pfam" id="PF07679">
    <property type="entry name" value="I-set"/>
    <property type="match status" value="2"/>
</dbReference>
<dbReference type="SMART" id="SM00220">
    <property type="entry name" value="S_TKc"/>
    <property type="match status" value="1"/>
</dbReference>
<keyword evidence="7" id="KW-0325">Glycoprotein</keyword>
<dbReference type="InterPro" id="IPR013098">
    <property type="entry name" value="Ig_I-set"/>
</dbReference>
<dbReference type="OMA" id="AFRNEND"/>
<sequence length="1781" mass="202149">SVTLIISEDIAGNVLHNRSRVPHPSTTTRNSISKRNHINDDDDYNENVAVALGAPLIIPLEEEVQLEENSEYTLNCEDTEPIVWKWPVNVIGPEEKPYIPQDQKRRYGSSLILKDVNYMNVGTYYCVKSSALTKNLDTMDDSELTDLANSNLASHIYVYVNDQENLLAPMAYPITYVIQFQDAVIPCKPSMPNYDVILTTPSGSDDEHNNTAFSIRSSNITLNIPKTPGFIYDSISYNPKLGFIIYGLDTCPSLLFCEGVYGTKNNSGIRYNPRLGFVMEVRDFKDTGTYICRPKIPAPSNEEEQTEIDIILGNKVKDPSYNKNQLDKPATTTDVKELNSFSVEPTETTTILTSPSKLTTKKSSVTNNQMNVTNSISVNLTKQNFTHLVNEVVPTSSGVENRKYTNFENRNHNVNVSNVIVIQIHLRIIGDGYNTSDNANQTYGNSIEHDDNDWGVDDDNDNDDSDDSTDISYGDNTIIEDLVTESYRQKRYIDSTTRPSILKTYRDSDPLDNDFNYESFESKSSQHVREIRQVTTRRPSHHYRSTTYTTHVDKPNITSNAKHHAPEGGTFELTCDVKIAHDVKYKVEWVLPDGVQRDETRFIEKSLPNVKVTETHVYGRNILTVKNAKISDSGRYTCNVSDHSSNKAKSSYNMLIVRKGESYIKMRESNDYYTINEKANKTVQMSVRYSGYPWPKLKWYNPNRTEIFNNHKFEITTDDVSSTLKIYNTRLWDTGTYTVEATNTDTTITREFNVTIEDVPIIMMEDVYVYADEKAHVQCHVQSHEKVLVSWVFEPCSIEPRWPSCTKDIIQDFNETYSTNGATAIEFIYDLYFEPKSPGIIRCSARNKIGRALAKSHVLIRDINDNMTIYGVQDHDIIALGDKVTITCAAVAYYFSGDINWYDDKGNLIEESENIIINKSATPYSYQKSLTFKSIKDSNQGQYECKARAINHETTESRLFNIITHEPSSPRMVNTNLGDSNKIERKLGESVELRCESEAIPKASVVWYKNDELVENNDTDNEAVLLIPYLRPEDQGHYKCVVANRLGSIEETVNIKITNIPGLTLGWIAGILALLLILIGLVIYLYIRVKRERKLLRELKAAGLANFEEGAVEHINPALTLDEQADLLPYDRGFEFPREKLKLGKQLGAGAFGVVLKAHAEGIKPEEKESVVAVKMVKRQANNEVMRALVSELKIMVHLGQHLNVVNLLGAVTKNIAKRELMVIVEYCRYGNVQNFLMRNRKRFINQINPQTGKIDPSIMTQRFSDNFELNRDGLKYVNLSFSKHQYINHMNNINNMNNYYSMNNRSNSDNDPRSGTRAGRPNSTGYITQSELYEGQVNTCATEQTVMTTVPEDDDNNIMSNNSVQPAWRSNYKPDSTEAMTVTTTDLISWAFQVACGMEYLSSKKVLHGDLAARNILLCEDNIVKICDFGLARSMYKSDNYKKQGDAPLPIKWLALESLSDHIFSTYTDVWSYGIVLWELFSLAKVPYPEIDANQSLYLKLKDGYRMEKPPYANDDLYDIMLECWSTNPERRPLFNVLKERFALMLGEEVTNHYVDLNEPYLRVNTEYMKHKPTDYLSLMGSPDEMAPPPPRYVNGHILPEIRIDLSTDDYLTMSPNGDAVIFSPTRPKDSPKTLEDNVDDQPPNISATSFNFPDTAAPQHSPTIVNNLDSPVNKPPRNKKEGIEPLPEEIPMLHNTQHNEDSPEQPRKYTQMLQQTRNVPTPSPRHHVAETKLQGEGGENYVNIKSPKKFINNNGSKAPDAFSNPSYQILKTGSSGETK</sequence>
<evidence type="ECO:0000256" key="3">
    <source>
        <dbReference type="ARBA" id="ARBA00022989"/>
    </source>
</evidence>
<keyword evidence="2 12" id="KW-0812">Transmembrane</keyword>
<evidence type="ECO:0000256" key="11">
    <source>
        <dbReference type="SAM" id="MobiDB-lite"/>
    </source>
</evidence>
<dbReference type="Gene3D" id="3.30.200.20">
    <property type="entry name" value="Phosphorylase Kinase, domain 1"/>
    <property type="match status" value="1"/>
</dbReference>
<evidence type="ECO:0000256" key="4">
    <source>
        <dbReference type="ARBA" id="ARBA00023136"/>
    </source>
</evidence>
<dbReference type="Pfam" id="PF13927">
    <property type="entry name" value="Ig_3"/>
    <property type="match status" value="2"/>
</dbReference>
<keyword evidence="10" id="KW-0547">Nucleotide-binding</keyword>
<keyword evidence="3 12" id="KW-1133">Transmembrane helix</keyword>
<dbReference type="GO" id="GO:0043235">
    <property type="term" value="C:receptor complex"/>
    <property type="evidence" value="ECO:0007669"/>
    <property type="project" value="TreeGrafter"/>
</dbReference>
<evidence type="ECO:0000313" key="15">
    <source>
        <dbReference type="EMBL" id="KNC23179.1"/>
    </source>
</evidence>
<gene>
    <name evidence="15" type="ORF">FF38_11454</name>
</gene>
<proteinExistence type="predicted"/>
<dbReference type="Gene3D" id="2.60.40.10">
    <property type="entry name" value="Immunoglobulins"/>
    <property type="match status" value="5"/>
</dbReference>
<reference evidence="15 16" key="1">
    <citation type="journal article" date="2015" name="Nat. Commun.">
        <title>Lucilia cuprina genome unlocks parasitic fly biology to underpin future interventions.</title>
        <authorList>
            <person name="Anstead C.A."/>
            <person name="Korhonen P.K."/>
            <person name="Young N.D."/>
            <person name="Hall R.S."/>
            <person name="Jex A.R."/>
            <person name="Murali S.C."/>
            <person name="Hughes D.S."/>
            <person name="Lee S.F."/>
            <person name="Perry T."/>
            <person name="Stroehlein A.J."/>
            <person name="Ansell B.R."/>
            <person name="Breugelmans B."/>
            <person name="Hofmann A."/>
            <person name="Qu J."/>
            <person name="Dugan S."/>
            <person name="Lee S.L."/>
            <person name="Chao H."/>
            <person name="Dinh H."/>
            <person name="Han Y."/>
            <person name="Doddapaneni H.V."/>
            <person name="Worley K.C."/>
            <person name="Muzny D.M."/>
            <person name="Ioannidis P."/>
            <person name="Waterhouse R.M."/>
            <person name="Zdobnov E.M."/>
            <person name="James P.J."/>
            <person name="Bagnall N.H."/>
            <person name="Kotze A.C."/>
            <person name="Gibbs R.A."/>
            <person name="Richards S."/>
            <person name="Batterham P."/>
            <person name="Gasser R.B."/>
        </authorList>
    </citation>
    <scope>NUCLEOTIDE SEQUENCE [LARGE SCALE GENOMIC DNA]</scope>
    <source>
        <strain evidence="15 16">LS</strain>
        <tissue evidence="15">Full body</tissue>
    </source>
</reference>
<organism evidence="15 16">
    <name type="scientific">Lucilia cuprina</name>
    <name type="common">Green bottle fly</name>
    <name type="synonym">Australian sheep blowfly</name>
    <dbReference type="NCBI Taxonomy" id="7375"/>
    <lineage>
        <taxon>Eukaryota</taxon>
        <taxon>Metazoa</taxon>
        <taxon>Ecdysozoa</taxon>
        <taxon>Arthropoda</taxon>
        <taxon>Hexapoda</taxon>
        <taxon>Insecta</taxon>
        <taxon>Pterygota</taxon>
        <taxon>Neoptera</taxon>
        <taxon>Endopterygota</taxon>
        <taxon>Diptera</taxon>
        <taxon>Brachycera</taxon>
        <taxon>Muscomorpha</taxon>
        <taxon>Oestroidea</taxon>
        <taxon>Calliphoridae</taxon>
        <taxon>Luciliinae</taxon>
        <taxon>Lucilia</taxon>
    </lineage>
</organism>
<feature type="region of interest" description="Disordered" evidence="11">
    <location>
        <begin position="1753"/>
        <end position="1781"/>
    </location>
</feature>
<evidence type="ECO:0000256" key="8">
    <source>
        <dbReference type="ARBA" id="ARBA00023319"/>
    </source>
</evidence>
<evidence type="ECO:0008006" key="17">
    <source>
        <dbReference type="Google" id="ProtNLM"/>
    </source>
</evidence>
<name>A0A0L0BVB5_LUCCU</name>
<feature type="domain" description="Ig-like" evidence="14">
    <location>
        <begin position="881"/>
        <end position="961"/>
    </location>
</feature>
<keyword evidence="6" id="KW-0675">Receptor</keyword>
<dbReference type="InterPro" id="IPR008266">
    <property type="entry name" value="Tyr_kinase_AS"/>
</dbReference>
<dbReference type="OrthoDB" id="6077854at2759"/>
<evidence type="ECO:0000256" key="5">
    <source>
        <dbReference type="ARBA" id="ARBA00023157"/>
    </source>
</evidence>
<dbReference type="GO" id="GO:0004714">
    <property type="term" value="F:transmembrane receptor protein tyrosine kinase activity"/>
    <property type="evidence" value="ECO:0007669"/>
    <property type="project" value="UniProtKB-EC"/>
</dbReference>
<accession>A0A0L0BVB5</accession>
<feature type="domain" description="Protein kinase" evidence="13">
    <location>
        <begin position="1141"/>
        <end position="1563"/>
    </location>
</feature>
<protein>
    <recommendedName>
        <fullName evidence="17">Vascular endothelial growth factor receptor 1</fullName>
    </recommendedName>
</protein>
<feature type="non-terminal residue" evidence="15">
    <location>
        <position position="1"/>
    </location>
</feature>
<evidence type="ECO:0000256" key="7">
    <source>
        <dbReference type="ARBA" id="ARBA00023180"/>
    </source>
</evidence>
<dbReference type="InterPro" id="IPR003598">
    <property type="entry name" value="Ig_sub2"/>
</dbReference>
<dbReference type="PANTHER" id="PTHR24416">
    <property type="entry name" value="TYROSINE-PROTEIN KINASE RECEPTOR"/>
    <property type="match status" value="1"/>
</dbReference>
<feature type="compositionally biased region" description="Acidic residues" evidence="11">
    <location>
        <begin position="450"/>
        <end position="469"/>
    </location>
</feature>
<dbReference type="InterPro" id="IPR000719">
    <property type="entry name" value="Prot_kinase_dom"/>
</dbReference>
<feature type="compositionally biased region" description="Polar residues" evidence="11">
    <location>
        <begin position="24"/>
        <end position="33"/>
    </location>
</feature>
<evidence type="ECO:0000313" key="16">
    <source>
        <dbReference type="Proteomes" id="UP000037069"/>
    </source>
</evidence>
<evidence type="ECO:0000256" key="1">
    <source>
        <dbReference type="ARBA" id="ARBA00004167"/>
    </source>
</evidence>
<dbReference type="Proteomes" id="UP000037069">
    <property type="component" value="Unassembled WGS sequence"/>
</dbReference>
<dbReference type="InterPro" id="IPR013783">
    <property type="entry name" value="Ig-like_fold"/>
</dbReference>
<dbReference type="GO" id="GO:0007169">
    <property type="term" value="P:cell surface receptor protein tyrosine kinase signaling pathway"/>
    <property type="evidence" value="ECO:0007669"/>
    <property type="project" value="TreeGrafter"/>
</dbReference>
<feature type="domain" description="Ig-like" evidence="14">
    <location>
        <begin position="970"/>
        <end position="1056"/>
    </location>
</feature>
<feature type="domain" description="Ig-like" evidence="14">
    <location>
        <begin position="555"/>
        <end position="655"/>
    </location>
</feature>
<dbReference type="STRING" id="7375.A0A0L0BVB5"/>
<feature type="region of interest" description="Disordered" evidence="11">
    <location>
        <begin position="1618"/>
        <end position="1691"/>
    </location>
</feature>
<feature type="region of interest" description="Disordered" evidence="11">
    <location>
        <begin position="1300"/>
        <end position="1326"/>
    </location>
</feature>
<feature type="compositionally biased region" description="Basic and acidic residues" evidence="11">
    <location>
        <begin position="1628"/>
        <end position="1637"/>
    </location>
</feature>
<dbReference type="FunFam" id="1.10.510.10:FF:000373">
    <property type="entry name" value="Receptor protein-tyrosine kinase"/>
    <property type="match status" value="1"/>
</dbReference>
<comment type="catalytic activity">
    <reaction evidence="9">
        <text>L-tyrosyl-[protein] + ATP = O-phospho-L-tyrosyl-[protein] + ADP + H(+)</text>
        <dbReference type="Rhea" id="RHEA:10596"/>
        <dbReference type="Rhea" id="RHEA-COMP:10136"/>
        <dbReference type="Rhea" id="RHEA-COMP:20101"/>
        <dbReference type="ChEBI" id="CHEBI:15378"/>
        <dbReference type="ChEBI" id="CHEBI:30616"/>
        <dbReference type="ChEBI" id="CHEBI:46858"/>
        <dbReference type="ChEBI" id="CHEBI:61978"/>
        <dbReference type="ChEBI" id="CHEBI:456216"/>
        <dbReference type="EC" id="2.7.10.1"/>
    </reaction>
</comment>
<dbReference type="InterPro" id="IPR007110">
    <property type="entry name" value="Ig-like_dom"/>
</dbReference>
<evidence type="ECO:0000256" key="6">
    <source>
        <dbReference type="ARBA" id="ARBA00023170"/>
    </source>
</evidence>
<comment type="caution">
    <text evidence="15">The sequence shown here is derived from an EMBL/GenBank/DDBJ whole genome shotgun (WGS) entry which is preliminary data.</text>
</comment>
<dbReference type="InterPro" id="IPR011009">
    <property type="entry name" value="Kinase-like_dom_sf"/>
</dbReference>
<keyword evidence="8" id="KW-0393">Immunoglobulin domain</keyword>
<dbReference type="InterPro" id="IPR001245">
    <property type="entry name" value="Ser-Thr/Tyr_kinase_cat_dom"/>
</dbReference>
<feature type="region of interest" description="Disordered" evidence="11">
    <location>
        <begin position="17"/>
        <end position="40"/>
    </location>
</feature>
<evidence type="ECO:0000256" key="10">
    <source>
        <dbReference type="PROSITE-ProRule" id="PRU10141"/>
    </source>
</evidence>
<feature type="binding site" evidence="10">
    <location>
        <position position="1175"/>
    </location>
    <ligand>
        <name>ATP</name>
        <dbReference type="ChEBI" id="CHEBI:30616"/>
    </ligand>
</feature>
<feature type="region of interest" description="Disordered" evidence="11">
    <location>
        <begin position="440"/>
        <end position="473"/>
    </location>
</feature>
<evidence type="ECO:0000259" key="13">
    <source>
        <dbReference type="PROSITE" id="PS50011"/>
    </source>
</evidence>
<dbReference type="InterPro" id="IPR017441">
    <property type="entry name" value="Protein_kinase_ATP_BS"/>
</dbReference>
<dbReference type="GO" id="GO:0007399">
    <property type="term" value="P:nervous system development"/>
    <property type="evidence" value="ECO:0007669"/>
    <property type="project" value="UniProtKB-ARBA"/>
</dbReference>
<dbReference type="InterPro" id="IPR036179">
    <property type="entry name" value="Ig-like_dom_sf"/>
</dbReference>